<proteinExistence type="predicted"/>
<evidence type="ECO:0000313" key="4">
    <source>
        <dbReference type="WBParaSite" id="scaffold1371_cov221.g2983"/>
    </source>
</evidence>
<dbReference type="GO" id="GO:0020037">
    <property type="term" value="F:heme binding"/>
    <property type="evidence" value="ECO:0007669"/>
    <property type="project" value="InterPro"/>
</dbReference>
<dbReference type="CDD" id="cd01040">
    <property type="entry name" value="Mb-like"/>
    <property type="match status" value="1"/>
</dbReference>
<feature type="region of interest" description="Disordered" evidence="1">
    <location>
        <begin position="303"/>
        <end position="340"/>
    </location>
</feature>
<dbReference type="PROSITE" id="PS01033">
    <property type="entry name" value="GLOBIN"/>
    <property type="match status" value="1"/>
</dbReference>
<dbReference type="InterPro" id="IPR009050">
    <property type="entry name" value="Globin-like_sf"/>
</dbReference>
<feature type="domain" description="Globin" evidence="2">
    <location>
        <begin position="139"/>
        <end position="283"/>
    </location>
</feature>
<dbReference type="InterPro" id="IPR012292">
    <property type="entry name" value="Globin/Proto"/>
</dbReference>
<reference evidence="4" key="1">
    <citation type="submission" date="2022-11" db="UniProtKB">
        <authorList>
            <consortium name="WormBaseParasite"/>
        </authorList>
    </citation>
    <scope>IDENTIFICATION</scope>
</reference>
<evidence type="ECO:0000313" key="3">
    <source>
        <dbReference type="Proteomes" id="UP000887561"/>
    </source>
</evidence>
<dbReference type="WBParaSite" id="scaffold1371_cov221.g2983">
    <property type="protein sequence ID" value="scaffold1371_cov221.g2983"/>
    <property type="gene ID" value="scaffold1371_cov221.g2983"/>
</dbReference>
<sequence>MSSALVDDESEDRENWKGNKAQSMYDLQRERSLETIKATAVAINNLGVVERKDENDKLNEVEIDQTKKRSLINRSISQQQNEWPSPVHRPSNANKLHSSTSLVNALSRRASVGRPLLAQLGAQKSIRKSDAGLAGPSNPISASGREIIQLCFDQPHNDIGARICSRMLEKRPDFRNFVYSMGKDRWLQMTTRLRQFLDNVVKRVDNVEAVEKLARRYGEEHVELKCYGFKPDFWVSLADAMTVECVILDQATHQVDLLNPSDTITAWSLLVSLMFSAVRDGYYQAMRAQRISQRHRNVQQRELSLRLDEDVDSDTGGGRSFSGVEKSASAHELQSPVKRS</sequence>
<feature type="region of interest" description="Disordered" evidence="1">
    <location>
        <begin position="1"/>
        <end position="25"/>
    </location>
</feature>
<dbReference type="GO" id="GO:0019825">
    <property type="term" value="F:oxygen binding"/>
    <property type="evidence" value="ECO:0007669"/>
    <property type="project" value="InterPro"/>
</dbReference>
<protein>
    <submittedName>
        <fullName evidence="4">Globin family profile domain-containing protein</fullName>
    </submittedName>
</protein>
<feature type="compositionally biased region" description="Acidic residues" evidence="1">
    <location>
        <begin position="1"/>
        <end position="12"/>
    </location>
</feature>
<name>A0A915LP02_MELJA</name>
<dbReference type="InterPro" id="IPR000971">
    <property type="entry name" value="Globin"/>
</dbReference>
<organism evidence="3 4">
    <name type="scientific">Meloidogyne javanica</name>
    <name type="common">Root-knot nematode worm</name>
    <dbReference type="NCBI Taxonomy" id="6303"/>
    <lineage>
        <taxon>Eukaryota</taxon>
        <taxon>Metazoa</taxon>
        <taxon>Ecdysozoa</taxon>
        <taxon>Nematoda</taxon>
        <taxon>Chromadorea</taxon>
        <taxon>Rhabditida</taxon>
        <taxon>Tylenchina</taxon>
        <taxon>Tylenchomorpha</taxon>
        <taxon>Tylenchoidea</taxon>
        <taxon>Meloidogynidae</taxon>
        <taxon>Meloidogyninae</taxon>
        <taxon>Meloidogyne</taxon>
        <taxon>Meloidogyne incognita group</taxon>
    </lineage>
</organism>
<evidence type="ECO:0000259" key="2">
    <source>
        <dbReference type="PROSITE" id="PS01033"/>
    </source>
</evidence>
<accession>A0A915LP02</accession>
<keyword evidence="3" id="KW-1185">Reference proteome</keyword>
<evidence type="ECO:0000256" key="1">
    <source>
        <dbReference type="SAM" id="MobiDB-lite"/>
    </source>
</evidence>
<dbReference type="AlphaFoldDB" id="A0A915LP02"/>
<dbReference type="SUPFAM" id="SSF46458">
    <property type="entry name" value="Globin-like"/>
    <property type="match status" value="1"/>
</dbReference>
<dbReference type="Gene3D" id="1.10.490.10">
    <property type="entry name" value="Globins"/>
    <property type="match status" value="1"/>
</dbReference>
<dbReference type="Proteomes" id="UP000887561">
    <property type="component" value="Unplaced"/>
</dbReference>
<dbReference type="InterPro" id="IPR044399">
    <property type="entry name" value="Mb-like_M"/>
</dbReference>